<proteinExistence type="inferred from homology"/>
<keyword evidence="7" id="KW-0067">ATP-binding</keyword>
<dbReference type="Pfam" id="PF08785">
    <property type="entry name" value="Ku_PK_bind"/>
    <property type="match status" value="1"/>
</dbReference>
<evidence type="ECO:0000256" key="7">
    <source>
        <dbReference type="ARBA" id="ARBA00022840"/>
    </source>
</evidence>
<dbReference type="EMBL" id="NBCO01000007">
    <property type="protein sequence ID" value="ORC91053.1"/>
    <property type="molecule type" value="Genomic_DNA"/>
</dbReference>
<keyword evidence="11" id="KW-0539">Nucleus</keyword>
<dbReference type="Proteomes" id="UP000192257">
    <property type="component" value="Unassembled WGS sequence"/>
</dbReference>
<evidence type="ECO:0000256" key="5">
    <source>
        <dbReference type="ARBA" id="ARBA00022801"/>
    </source>
</evidence>
<accession>A0A1X0P2Y5</accession>
<evidence type="ECO:0000259" key="12">
    <source>
        <dbReference type="SMART" id="SM00559"/>
    </source>
</evidence>
<dbReference type="InterPro" id="IPR016194">
    <property type="entry name" value="SPOC-like_C_dom_sf"/>
</dbReference>
<evidence type="ECO:0000256" key="4">
    <source>
        <dbReference type="ARBA" id="ARBA00022763"/>
    </source>
</evidence>
<dbReference type="GO" id="GO:0043564">
    <property type="term" value="C:Ku70:Ku80 complex"/>
    <property type="evidence" value="ECO:0007669"/>
    <property type="project" value="InterPro"/>
</dbReference>
<evidence type="ECO:0000256" key="6">
    <source>
        <dbReference type="ARBA" id="ARBA00022806"/>
    </source>
</evidence>
<dbReference type="GO" id="GO:0003690">
    <property type="term" value="F:double-stranded DNA binding"/>
    <property type="evidence" value="ECO:0007669"/>
    <property type="project" value="TreeGrafter"/>
</dbReference>
<evidence type="ECO:0000256" key="3">
    <source>
        <dbReference type="ARBA" id="ARBA00022741"/>
    </source>
</evidence>
<dbReference type="GO" id="GO:0003684">
    <property type="term" value="F:damaged DNA binding"/>
    <property type="evidence" value="ECO:0007669"/>
    <property type="project" value="InterPro"/>
</dbReference>
<evidence type="ECO:0000313" key="14">
    <source>
        <dbReference type="Proteomes" id="UP000192257"/>
    </source>
</evidence>
<feature type="domain" description="Ku" evidence="12">
    <location>
        <begin position="324"/>
        <end position="473"/>
    </location>
</feature>
<dbReference type="OrthoDB" id="30826at2759"/>
<dbReference type="GO" id="GO:0000723">
    <property type="term" value="P:telomere maintenance"/>
    <property type="evidence" value="ECO:0007669"/>
    <property type="project" value="InterPro"/>
</dbReference>
<dbReference type="GO" id="GO:0006303">
    <property type="term" value="P:double-strand break repair via nonhomologous end joining"/>
    <property type="evidence" value="ECO:0007669"/>
    <property type="project" value="InterPro"/>
</dbReference>
<dbReference type="SUPFAM" id="SSF101420">
    <property type="entry name" value="C-terminal domain of Ku80"/>
    <property type="match status" value="1"/>
</dbReference>
<dbReference type="PANTHER" id="PTHR12604:SF4">
    <property type="entry name" value="X-RAY REPAIR CROSS-COMPLEMENTING PROTEIN 5"/>
    <property type="match status" value="1"/>
</dbReference>
<keyword evidence="4" id="KW-0227">DNA damage</keyword>
<protein>
    <submittedName>
        <fullName evidence="13">Putative KU80 protein</fullName>
    </submittedName>
</protein>
<dbReference type="InterPro" id="IPR036494">
    <property type="entry name" value="Ku_C_sf"/>
</dbReference>
<dbReference type="Gene3D" id="2.40.290.10">
    <property type="match status" value="1"/>
</dbReference>
<dbReference type="CDD" id="cd00873">
    <property type="entry name" value="KU80"/>
    <property type="match status" value="1"/>
</dbReference>
<dbReference type="GO" id="GO:0004386">
    <property type="term" value="F:helicase activity"/>
    <property type="evidence" value="ECO:0007669"/>
    <property type="project" value="UniProtKB-KW"/>
</dbReference>
<evidence type="ECO:0000313" key="13">
    <source>
        <dbReference type="EMBL" id="ORC91053.1"/>
    </source>
</evidence>
<evidence type="ECO:0000256" key="2">
    <source>
        <dbReference type="ARBA" id="ARBA00007726"/>
    </source>
</evidence>
<dbReference type="GeneID" id="39983703"/>
<comment type="similarity">
    <text evidence="2">Belongs to the ku80 family.</text>
</comment>
<dbReference type="Gene3D" id="3.40.50.410">
    <property type="entry name" value="von Willebrand factor, type A domain"/>
    <property type="match status" value="1"/>
</dbReference>
<dbReference type="InterPro" id="IPR014893">
    <property type="entry name" value="Ku_PK_bind"/>
</dbReference>
<gene>
    <name evidence="13" type="ORF">TM35_000074770</name>
</gene>
<dbReference type="GO" id="GO:0006310">
    <property type="term" value="P:DNA recombination"/>
    <property type="evidence" value="ECO:0007669"/>
    <property type="project" value="UniProtKB-KW"/>
</dbReference>
<dbReference type="SUPFAM" id="SSF100939">
    <property type="entry name" value="SPOC domain-like"/>
    <property type="match status" value="1"/>
</dbReference>
<evidence type="ECO:0000256" key="9">
    <source>
        <dbReference type="ARBA" id="ARBA00023172"/>
    </source>
</evidence>
<sequence>MASLKLASVFAVDLNCPSSSLAVVIDICRRAVETAMLLAPHDEMGLVLTGTNSINTVHRNNNNNNDNDSNMDSNSNKNDTCCNHYISVPCALAAPTVDFLEVLKHIEEEQQQRQLEEEEEKEKEKHEVDFLETLRICLQVMRERTEKKRYERIIYLFTDAHIDVKEKSDINNILESFKQLDISLVVVGINFSDIHNNNNNTDDYEEKDNDTEDSNICSLEHLPVKQQNEKVLHIMCDAIGNDSVVVCLEEALQSVMKPNRRKIAQRSLLKVTLTVGDVRLATQFYTKTREERLPALKRTTAEGLEVGVRTLYLGLSEDNTTPSPPLLQQKDVIKGFRYGRTLIACGGITTSSSTETTTTTKEESLKLNGTRSLEALGFVPLKQVPPYVLMGGVNVITPLADDKIGAKGFRSIVQAMVALDQAMIVRFVRTRDANPVLGLCVASQSEKRDVLFFSPLPYAEEVRSFTFSNFEDVCCTDEEEKLIASLVEDMTVDKSVFRPRETFNPVLQQFNDMLRIKLRACVDKGRSEGKETAIEEEKEKEEEEEVSLLDHLRATSTVFGSSGNRLEELLSSVQSKLKTCSNTFVFEANENNNNNNNSKSIHSFEAVRKAFALKRKDEFHSHTNASDVVEDTSTQTPSTVAAAVVVGTSSSSSYTTDAAVKRMGGSVSSSVATVAADTSSFKDTIKSTVDSIHLHVTTVDPIGTFQQMLQSHDVIVVQRAVDELAEVIFKLLRHSVKDAQYTKCVNCVELLRQHCLATGEANYFNNFMLRLMLISYELGHKTFWTSVVLAERGIRLITRCECPKSTIENEAAAIAFISQDRSIPNPILEENCNDDVLEMIV</sequence>
<dbReference type="Gene3D" id="1.25.40.240">
    <property type="entry name" value="Ku, C-terminal domain"/>
    <property type="match status" value="1"/>
</dbReference>
<dbReference type="InterPro" id="IPR024193">
    <property type="entry name" value="Ku80"/>
</dbReference>
<keyword evidence="3" id="KW-0547">Nucleotide-binding</keyword>
<dbReference type="STRING" id="67003.A0A1X0P2Y5"/>
<comment type="caution">
    <text evidence="13">The sequence shown here is derived from an EMBL/GenBank/DDBJ whole genome shotgun (WGS) entry which is preliminary data.</text>
</comment>
<dbReference type="GO" id="GO:0005524">
    <property type="term" value="F:ATP binding"/>
    <property type="evidence" value="ECO:0007669"/>
    <property type="project" value="UniProtKB-KW"/>
</dbReference>
<evidence type="ECO:0000256" key="1">
    <source>
        <dbReference type="ARBA" id="ARBA00004123"/>
    </source>
</evidence>
<evidence type="ECO:0000256" key="10">
    <source>
        <dbReference type="ARBA" id="ARBA00023204"/>
    </source>
</evidence>
<dbReference type="VEuPathDB" id="TriTrypDB:TM35_000074770"/>
<organism evidence="13 14">
    <name type="scientific">Trypanosoma theileri</name>
    <dbReference type="NCBI Taxonomy" id="67003"/>
    <lineage>
        <taxon>Eukaryota</taxon>
        <taxon>Discoba</taxon>
        <taxon>Euglenozoa</taxon>
        <taxon>Kinetoplastea</taxon>
        <taxon>Metakinetoplastina</taxon>
        <taxon>Trypanosomatida</taxon>
        <taxon>Trypanosomatidae</taxon>
        <taxon>Trypanosoma</taxon>
    </lineage>
</organism>
<dbReference type="InterPro" id="IPR036465">
    <property type="entry name" value="vWFA_dom_sf"/>
</dbReference>
<dbReference type="InterPro" id="IPR006164">
    <property type="entry name" value="DNA_bd_Ku70/Ku80"/>
</dbReference>
<keyword evidence="6" id="KW-0347">Helicase</keyword>
<dbReference type="Pfam" id="PF02735">
    <property type="entry name" value="Ku"/>
    <property type="match status" value="1"/>
</dbReference>
<dbReference type="SUPFAM" id="SSF53300">
    <property type="entry name" value="vWA-like"/>
    <property type="match status" value="1"/>
</dbReference>
<evidence type="ECO:0000256" key="11">
    <source>
        <dbReference type="ARBA" id="ARBA00023242"/>
    </source>
</evidence>
<keyword evidence="8" id="KW-0238">DNA-binding</keyword>
<comment type="subcellular location">
    <subcellularLocation>
        <location evidence="1">Nucleus</location>
    </subcellularLocation>
</comment>
<dbReference type="AlphaFoldDB" id="A0A1X0P2Y5"/>
<keyword evidence="9" id="KW-0233">DNA recombination</keyword>
<keyword evidence="5" id="KW-0378">Hydrolase</keyword>
<reference evidence="13 14" key="1">
    <citation type="submission" date="2017-03" db="EMBL/GenBank/DDBJ databases">
        <title>An alternative strategy for trypanosome survival in the mammalian bloodstream revealed through genome and transcriptome analysis of the ubiquitous bovine parasite Trypanosoma (Megatrypanum) theileri.</title>
        <authorList>
            <person name="Kelly S."/>
            <person name="Ivens A."/>
            <person name="Mott A."/>
            <person name="O'Neill E."/>
            <person name="Emms D."/>
            <person name="Macleod O."/>
            <person name="Voorheis P."/>
            <person name="Matthews J."/>
            <person name="Matthews K."/>
            <person name="Carrington M."/>
        </authorList>
    </citation>
    <scope>NUCLEOTIDE SEQUENCE [LARGE SCALE GENOMIC DNA]</scope>
    <source>
        <strain evidence="13">Edinburgh</strain>
    </source>
</reference>
<dbReference type="RefSeq" id="XP_028885119.1">
    <property type="nucleotide sequence ID" value="XM_029023923.1"/>
</dbReference>
<keyword evidence="10" id="KW-0234">DNA repair</keyword>
<dbReference type="GO" id="GO:0016787">
    <property type="term" value="F:hydrolase activity"/>
    <property type="evidence" value="ECO:0007669"/>
    <property type="project" value="UniProtKB-KW"/>
</dbReference>
<keyword evidence="14" id="KW-1185">Reference proteome</keyword>
<dbReference type="SMART" id="SM00559">
    <property type="entry name" value="Ku78"/>
    <property type="match status" value="1"/>
</dbReference>
<dbReference type="PANTHER" id="PTHR12604">
    <property type="entry name" value="KU AUTOANTIGEN DNA HELICASE"/>
    <property type="match status" value="1"/>
</dbReference>
<name>A0A1X0P2Y5_9TRYP</name>
<dbReference type="GO" id="GO:0042162">
    <property type="term" value="F:telomeric DNA binding"/>
    <property type="evidence" value="ECO:0007669"/>
    <property type="project" value="InterPro"/>
</dbReference>
<evidence type="ECO:0000256" key="8">
    <source>
        <dbReference type="ARBA" id="ARBA00023125"/>
    </source>
</evidence>